<reference evidence="2" key="1">
    <citation type="journal article" date="2019" name="Int. J. Syst. Evol. Microbiol.">
        <title>The Global Catalogue of Microorganisms (GCM) 10K type strain sequencing project: providing services to taxonomists for standard genome sequencing and annotation.</title>
        <authorList>
            <consortium name="The Broad Institute Genomics Platform"/>
            <consortium name="The Broad Institute Genome Sequencing Center for Infectious Disease"/>
            <person name="Wu L."/>
            <person name="Ma J."/>
        </authorList>
    </citation>
    <scope>NUCLEOTIDE SEQUENCE [LARGE SCALE GENOMIC DNA]</scope>
    <source>
        <strain evidence="2">CGMCC 4.7139</strain>
    </source>
</reference>
<proteinExistence type="predicted"/>
<dbReference type="EMBL" id="JBHSFE010000028">
    <property type="protein sequence ID" value="MFC4611943.1"/>
    <property type="molecule type" value="Genomic_DNA"/>
</dbReference>
<evidence type="ECO:0000313" key="1">
    <source>
        <dbReference type="EMBL" id="MFC4611943.1"/>
    </source>
</evidence>
<name>A0ABV9GCA3_9ACTN</name>
<keyword evidence="2" id="KW-1185">Reference proteome</keyword>
<evidence type="ECO:0000313" key="2">
    <source>
        <dbReference type="Proteomes" id="UP001595993"/>
    </source>
</evidence>
<organism evidence="1 2">
    <name type="scientific">Streptomyces maoxianensis</name>
    <dbReference type="NCBI Taxonomy" id="1459942"/>
    <lineage>
        <taxon>Bacteria</taxon>
        <taxon>Bacillati</taxon>
        <taxon>Actinomycetota</taxon>
        <taxon>Actinomycetes</taxon>
        <taxon>Kitasatosporales</taxon>
        <taxon>Streptomycetaceae</taxon>
        <taxon>Streptomyces</taxon>
    </lineage>
</organism>
<dbReference type="Proteomes" id="UP001595993">
    <property type="component" value="Unassembled WGS sequence"/>
</dbReference>
<dbReference type="RefSeq" id="WP_215097262.1">
    <property type="nucleotide sequence ID" value="NZ_JBHSFE010000028.1"/>
</dbReference>
<accession>A0ABV9GCA3</accession>
<sequence length="154" mass="17027">MKYAVVEQQGQGIYWHDPSPYVAKLPEILPTLPPGARAFVSHHEHYDFSAPRCVKDLRPQALPPAVDLPEQYEIRFAWSGCEDDVLTIRYSGVSSVEITADDGGPVEPSDFNTVRLDEVLPHEAGCSHELRLTSGTVRIVCADLTAEWAPTIAE</sequence>
<protein>
    <submittedName>
        <fullName evidence="1">Uncharacterized protein</fullName>
    </submittedName>
</protein>
<comment type="caution">
    <text evidence="1">The sequence shown here is derived from an EMBL/GenBank/DDBJ whole genome shotgun (WGS) entry which is preliminary data.</text>
</comment>
<gene>
    <name evidence="1" type="ORF">ACFO9E_29810</name>
</gene>